<dbReference type="InterPro" id="IPR027684">
    <property type="entry name" value="TBCC"/>
</dbReference>
<reference evidence="9" key="1">
    <citation type="journal article" date="2020" name="Stud. Mycol.">
        <title>101 Dothideomycetes genomes: a test case for predicting lifestyles and emergence of pathogens.</title>
        <authorList>
            <person name="Haridas S."/>
            <person name="Albert R."/>
            <person name="Binder M."/>
            <person name="Bloem J."/>
            <person name="Labutti K."/>
            <person name="Salamov A."/>
            <person name="Andreopoulos B."/>
            <person name="Baker S."/>
            <person name="Barry K."/>
            <person name="Bills G."/>
            <person name="Bluhm B."/>
            <person name="Cannon C."/>
            <person name="Castanera R."/>
            <person name="Culley D."/>
            <person name="Daum C."/>
            <person name="Ezra D."/>
            <person name="Gonzalez J."/>
            <person name="Henrissat B."/>
            <person name="Kuo A."/>
            <person name="Liang C."/>
            <person name="Lipzen A."/>
            <person name="Lutzoni F."/>
            <person name="Magnuson J."/>
            <person name="Mondo S."/>
            <person name="Nolan M."/>
            <person name="Ohm R."/>
            <person name="Pangilinan J."/>
            <person name="Park H.-J."/>
            <person name="Ramirez L."/>
            <person name="Alfaro M."/>
            <person name="Sun H."/>
            <person name="Tritt A."/>
            <person name="Yoshinaga Y."/>
            <person name="Zwiers L.-H."/>
            <person name="Turgeon B."/>
            <person name="Goodwin S."/>
            <person name="Spatafora J."/>
            <person name="Crous P."/>
            <person name="Grigoriev I."/>
        </authorList>
    </citation>
    <scope>NUCLEOTIDE SEQUENCE</scope>
    <source>
        <strain evidence="9">CBS 101060</strain>
    </source>
</reference>
<evidence type="ECO:0000256" key="1">
    <source>
        <dbReference type="ARBA" id="ARBA00004496"/>
    </source>
</evidence>
<keyword evidence="4" id="KW-0007">Acetylation</keyword>
<evidence type="ECO:0000256" key="6">
    <source>
        <dbReference type="ARBA" id="ARBA00026055"/>
    </source>
</evidence>
<evidence type="ECO:0000259" key="8">
    <source>
        <dbReference type="PROSITE" id="PS51329"/>
    </source>
</evidence>
<keyword evidence="10" id="KW-1185">Reference proteome</keyword>
<comment type="similarity">
    <text evidence="2">Belongs to the TBCC family.</text>
</comment>
<dbReference type="GO" id="GO:0007021">
    <property type="term" value="P:tubulin complex assembly"/>
    <property type="evidence" value="ECO:0007669"/>
    <property type="project" value="TreeGrafter"/>
</dbReference>
<evidence type="ECO:0000313" key="10">
    <source>
        <dbReference type="Proteomes" id="UP000799429"/>
    </source>
</evidence>
<sequence length="346" mass="37904">MSSDPSIPAPHPQQTQTQTQNERFFHHFQDAVSTLRTQLSALASIPADQRPEAIDACLTGIAQLSQDVRDAGGYIPAYDLKSCSETLKSLTNELQTTRASFAPRTKFSFKNRLKANPIQEKNEASTATTPPTSAEAPSTPKIPEDDTPHPPLPPGTPNTIHRPSFPSTNILITNHSSIHLIATSSSSTSSGTLRNISRSIIDLSALTFSTLNLKTITTSILTFGPVAGPIHLTGLTNCVLRVTCRQFRMHECRAVDVYLDVGSRPIIEDCRGVRFAPLPRGSGEENLWEQVDDFKWLRPEHSPNWCVLPVAKRVGEGLWENLRGERDSGGLDGILGKIDVVRRGLE</sequence>
<dbReference type="GO" id="GO:0007023">
    <property type="term" value="P:post-chaperonin tubulin folding pathway"/>
    <property type="evidence" value="ECO:0007669"/>
    <property type="project" value="InterPro"/>
</dbReference>
<dbReference type="PANTHER" id="PTHR15139:SF0">
    <property type="entry name" value="TUBULIN-SPECIFIC CHAPERONE C"/>
    <property type="match status" value="1"/>
</dbReference>
<evidence type="ECO:0000256" key="2">
    <source>
        <dbReference type="ARBA" id="ARBA00008848"/>
    </source>
</evidence>
<dbReference type="Pfam" id="PF16752">
    <property type="entry name" value="TBCC_N"/>
    <property type="match status" value="1"/>
</dbReference>
<protein>
    <submittedName>
        <fullName evidence="9">TBCC-domain-containing protein</fullName>
    </submittedName>
</protein>
<dbReference type="SMART" id="SM00673">
    <property type="entry name" value="CARP"/>
    <property type="match status" value="1"/>
</dbReference>
<dbReference type="Pfam" id="PF07986">
    <property type="entry name" value="TBCC"/>
    <property type="match status" value="1"/>
</dbReference>
<gene>
    <name evidence="9" type="ORF">M501DRAFT_1024469</name>
</gene>
<feature type="region of interest" description="Disordered" evidence="7">
    <location>
        <begin position="110"/>
        <end position="166"/>
    </location>
</feature>
<dbReference type="PANTHER" id="PTHR15139">
    <property type="entry name" value="TUBULIN FOLDING COFACTOR C"/>
    <property type="match status" value="1"/>
</dbReference>
<feature type="compositionally biased region" description="Low complexity" evidence="7">
    <location>
        <begin position="124"/>
        <end position="139"/>
    </location>
</feature>
<dbReference type="GO" id="GO:0005737">
    <property type="term" value="C:cytoplasm"/>
    <property type="evidence" value="ECO:0007669"/>
    <property type="project" value="UniProtKB-SubCell"/>
</dbReference>
<proteinExistence type="inferred from homology"/>
<feature type="domain" description="C-CAP/cofactor C-like" evidence="8">
    <location>
        <begin position="153"/>
        <end position="296"/>
    </location>
</feature>
<comment type="subcellular location">
    <subcellularLocation>
        <location evidence="1">Cytoplasm</location>
    </subcellularLocation>
</comment>
<dbReference type="AlphaFoldDB" id="A0A9P4VSI6"/>
<dbReference type="InterPro" id="IPR012945">
    <property type="entry name" value="Tubulin-bd_cofactor_C_dom"/>
</dbReference>
<evidence type="ECO:0000256" key="4">
    <source>
        <dbReference type="ARBA" id="ARBA00022990"/>
    </source>
</evidence>
<dbReference type="InterPro" id="IPR031925">
    <property type="entry name" value="TBCC_N"/>
</dbReference>
<evidence type="ECO:0000313" key="9">
    <source>
        <dbReference type="EMBL" id="KAF2838589.1"/>
    </source>
</evidence>
<organism evidence="9 10">
    <name type="scientific">Patellaria atrata CBS 101060</name>
    <dbReference type="NCBI Taxonomy" id="1346257"/>
    <lineage>
        <taxon>Eukaryota</taxon>
        <taxon>Fungi</taxon>
        <taxon>Dikarya</taxon>
        <taxon>Ascomycota</taxon>
        <taxon>Pezizomycotina</taxon>
        <taxon>Dothideomycetes</taxon>
        <taxon>Dothideomycetes incertae sedis</taxon>
        <taxon>Patellariales</taxon>
        <taxon>Patellariaceae</taxon>
        <taxon>Patellaria</taxon>
    </lineage>
</organism>
<comment type="caution">
    <text evidence="9">The sequence shown here is derived from an EMBL/GenBank/DDBJ whole genome shotgun (WGS) entry which is preliminary data.</text>
</comment>
<name>A0A9P4VSI6_9PEZI</name>
<dbReference type="Gene3D" id="1.20.58.1250">
    <property type="entry name" value="Tubulin Binding Cofactor C, N-terminal domain"/>
    <property type="match status" value="1"/>
</dbReference>
<dbReference type="GO" id="GO:0015631">
    <property type="term" value="F:tubulin binding"/>
    <property type="evidence" value="ECO:0007669"/>
    <property type="project" value="InterPro"/>
</dbReference>
<accession>A0A9P4VSI6</accession>
<dbReference type="InterPro" id="IPR006599">
    <property type="entry name" value="CARP_motif"/>
</dbReference>
<keyword evidence="5" id="KW-0143">Chaperone</keyword>
<dbReference type="InterPro" id="IPR038397">
    <property type="entry name" value="TBCC_N_sf"/>
</dbReference>
<dbReference type="Proteomes" id="UP000799429">
    <property type="component" value="Unassembled WGS sequence"/>
</dbReference>
<evidence type="ECO:0000256" key="7">
    <source>
        <dbReference type="SAM" id="MobiDB-lite"/>
    </source>
</evidence>
<evidence type="ECO:0000256" key="3">
    <source>
        <dbReference type="ARBA" id="ARBA00022490"/>
    </source>
</evidence>
<comment type="subunit">
    <text evidence="6">Supercomplex made of cofactors A to E. Cofactors A and D function by capturing and stabilizing tubulin in a quasi-native conformation. Cofactor E binds to the cofactor D-tubulin complex; interaction with cofactor C then causes the release of tubulin polypeptides that are committed to the native state.</text>
</comment>
<dbReference type="Gene3D" id="2.160.20.70">
    <property type="match status" value="1"/>
</dbReference>
<dbReference type="EMBL" id="MU006096">
    <property type="protein sequence ID" value="KAF2838589.1"/>
    <property type="molecule type" value="Genomic_DNA"/>
</dbReference>
<dbReference type="PROSITE" id="PS51329">
    <property type="entry name" value="C_CAP_COFACTOR_C"/>
    <property type="match status" value="1"/>
</dbReference>
<dbReference type="OrthoDB" id="194775at2759"/>
<evidence type="ECO:0000256" key="5">
    <source>
        <dbReference type="ARBA" id="ARBA00023186"/>
    </source>
</evidence>
<dbReference type="InterPro" id="IPR017901">
    <property type="entry name" value="C-CAP_CF_C-like"/>
</dbReference>
<feature type="region of interest" description="Disordered" evidence="7">
    <location>
        <begin position="1"/>
        <end position="22"/>
    </location>
</feature>
<dbReference type="InterPro" id="IPR016098">
    <property type="entry name" value="CAP/MinC_C"/>
</dbReference>
<keyword evidence="3" id="KW-0963">Cytoplasm</keyword>